<proteinExistence type="predicted"/>
<dbReference type="Proteomes" id="UP000011666">
    <property type="component" value="Unassembled WGS sequence"/>
</dbReference>
<sequence>MTAAADAIKALTPPDCWDDELDMPFRWYMPDNPRSLRVEVDEDGDVAIYAGTCWTTQVVGALTAVEARWLRDVWPALLLTVDAYTGVPS</sequence>
<dbReference type="EMBL" id="BANX01000051">
    <property type="protein sequence ID" value="GAC71085.1"/>
    <property type="molecule type" value="Genomic_DNA"/>
</dbReference>
<reference evidence="1 2" key="1">
    <citation type="submission" date="2013-01" db="EMBL/GenBank/DDBJ databases">
        <title>Whole genome shotgun sequence of Gordonia soli NBRC 108243.</title>
        <authorList>
            <person name="Isaki-Nakamura S."/>
            <person name="Hosoyama A."/>
            <person name="Tsuchikane K."/>
            <person name="Ando Y."/>
            <person name="Baba S."/>
            <person name="Ohji S."/>
            <person name="Hamada M."/>
            <person name="Tamura T."/>
            <person name="Yamazoe A."/>
            <person name="Yamazaki S."/>
            <person name="Fujita N."/>
        </authorList>
    </citation>
    <scope>NUCLEOTIDE SEQUENCE [LARGE SCALE GENOMIC DNA]</scope>
    <source>
        <strain evidence="1 2">NBRC 108243</strain>
    </source>
</reference>
<accession>M0QQY0</accession>
<dbReference type="STRING" id="1223545.GS4_51_00230"/>
<evidence type="ECO:0000313" key="2">
    <source>
        <dbReference type="Proteomes" id="UP000011666"/>
    </source>
</evidence>
<name>M0QQY0_9ACTN</name>
<organism evidence="1 2">
    <name type="scientific">Gordonia soli NBRC 108243</name>
    <dbReference type="NCBI Taxonomy" id="1223545"/>
    <lineage>
        <taxon>Bacteria</taxon>
        <taxon>Bacillati</taxon>
        <taxon>Actinomycetota</taxon>
        <taxon>Actinomycetes</taxon>
        <taxon>Mycobacteriales</taxon>
        <taxon>Gordoniaceae</taxon>
        <taxon>Gordonia</taxon>
    </lineage>
</organism>
<evidence type="ECO:0000313" key="1">
    <source>
        <dbReference type="EMBL" id="GAC71085.1"/>
    </source>
</evidence>
<comment type="caution">
    <text evidence="1">The sequence shown here is derived from an EMBL/GenBank/DDBJ whole genome shotgun (WGS) entry which is preliminary data.</text>
</comment>
<keyword evidence="2" id="KW-1185">Reference proteome</keyword>
<dbReference type="RefSeq" id="WP_007625785.1">
    <property type="nucleotide sequence ID" value="NZ_BANX01000051.1"/>
</dbReference>
<protein>
    <submittedName>
        <fullName evidence="1">Uncharacterized protein</fullName>
    </submittedName>
</protein>
<gene>
    <name evidence="1" type="ORF">GS4_51_00230</name>
</gene>
<dbReference type="AlphaFoldDB" id="M0QQY0"/>